<comment type="cofactor">
    <cofactor evidence="1">
        <name>K(+)</name>
        <dbReference type="ChEBI" id="CHEBI:29103"/>
    </cofactor>
</comment>
<dbReference type="InterPro" id="IPR036918">
    <property type="entry name" value="Pyrv_Knase_C_sf"/>
</dbReference>
<comment type="pathway">
    <text evidence="2 13">Carbohydrate degradation; glycolysis; pyruvate from D-glyceraldehyde 3-phosphate: step 5/5.</text>
</comment>
<evidence type="ECO:0000256" key="6">
    <source>
        <dbReference type="ARBA" id="ARBA00022723"/>
    </source>
</evidence>
<evidence type="ECO:0000313" key="16">
    <source>
        <dbReference type="Proteomes" id="UP000324800"/>
    </source>
</evidence>
<keyword evidence="5 13" id="KW-0808">Transferase</keyword>
<dbReference type="GO" id="GO:0016301">
    <property type="term" value="F:kinase activity"/>
    <property type="evidence" value="ECO:0007669"/>
    <property type="project" value="UniProtKB-KW"/>
</dbReference>
<keyword evidence="7" id="KW-0547">Nucleotide-binding</keyword>
<evidence type="ECO:0000313" key="15">
    <source>
        <dbReference type="EMBL" id="KAA6368129.1"/>
    </source>
</evidence>
<evidence type="ECO:0000259" key="14">
    <source>
        <dbReference type="Pfam" id="PF00224"/>
    </source>
</evidence>
<comment type="catalytic activity">
    <reaction evidence="13">
        <text>pyruvate + ATP = phosphoenolpyruvate + ADP + H(+)</text>
        <dbReference type="Rhea" id="RHEA:18157"/>
        <dbReference type="ChEBI" id="CHEBI:15361"/>
        <dbReference type="ChEBI" id="CHEBI:15378"/>
        <dbReference type="ChEBI" id="CHEBI:30616"/>
        <dbReference type="ChEBI" id="CHEBI:58702"/>
        <dbReference type="ChEBI" id="CHEBI:456216"/>
        <dbReference type="EC" id="2.7.1.40"/>
    </reaction>
</comment>
<sequence length="480" mass="52903">MFGDIGPVSTERAQSQEASVFDLGYVRKKRLSKIFATIGQATQTAESIGAVIDAGADAIRLNFSHGSFEEKEKTFNLIRQESLKRKKEVGIMIDLQGPKFRCNDFEDGYINLNIGDEVKIVESSDLGKSGIITTKFGTMIKRGQIGQRILLDDGYIRLIIKDKQEQGLICNVEQGGQLKNKKGINLPETDLGELPSLTEKDIEDVKQSLSHFDVDFFALSFVRTGNDVESLRKLIVSIRNKKSEPKIYAKIEKPESITNLEQIISVSDGILFARGDLGVEIGVHYQCALQKQVINKCIQYGVPVCVCTQMLESVTTNLAPTRAEASDVGNAVFDGSDCVMLSGETASGIHPSHAVKVMVDILQETEKQIQITHSIPQRQFVISKPQNNKDYKSKDILLSDSLAICIAAQTLAEQTHAKCYCLVPMTLESGIGIHTILYAAYQLASCRSLIPIFIFTSSQSIQRALSTVRSVFTVTLSQPQ</sequence>
<dbReference type="GO" id="GO:0005524">
    <property type="term" value="F:ATP binding"/>
    <property type="evidence" value="ECO:0007669"/>
    <property type="project" value="UniProtKB-KW"/>
</dbReference>
<protein>
    <recommendedName>
        <fullName evidence="4 13">Pyruvate kinase</fullName>
        <ecNumber evidence="4 13">2.7.1.40</ecNumber>
    </recommendedName>
</protein>
<dbReference type="GO" id="GO:0000287">
    <property type="term" value="F:magnesium ion binding"/>
    <property type="evidence" value="ECO:0007669"/>
    <property type="project" value="InterPro"/>
</dbReference>
<dbReference type="Gene3D" id="3.40.1380.20">
    <property type="entry name" value="Pyruvate kinase, C-terminal domain"/>
    <property type="match status" value="1"/>
</dbReference>
<keyword evidence="9" id="KW-0067">ATP-binding</keyword>
<evidence type="ECO:0000256" key="5">
    <source>
        <dbReference type="ARBA" id="ARBA00022679"/>
    </source>
</evidence>
<dbReference type="GO" id="GO:0030955">
    <property type="term" value="F:potassium ion binding"/>
    <property type="evidence" value="ECO:0007669"/>
    <property type="project" value="InterPro"/>
</dbReference>
<dbReference type="Pfam" id="PF00224">
    <property type="entry name" value="PK"/>
    <property type="match status" value="1"/>
</dbReference>
<dbReference type="UniPathway" id="UPA00109">
    <property type="reaction ID" value="UER00188"/>
</dbReference>
<feature type="domain" description="Pyruvate kinase barrel" evidence="14">
    <location>
        <begin position="30"/>
        <end position="355"/>
    </location>
</feature>
<keyword evidence="12 15" id="KW-0670">Pyruvate</keyword>
<dbReference type="InterPro" id="IPR015813">
    <property type="entry name" value="Pyrv/PenolPyrv_kinase-like_dom"/>
</dbReference>
<accession>A0A5J4UC30</accession>
<dbReference type="OrthoDB" id="108365at2759"/>
<dbReference type="Proteomes" id="UP000324800">
    <property type="component" value="Unassembled WGS sequence"/>
</dbReference>
<comment type="caution">
    <text evidence="15">The sequence shown here is derived from an EMBL/GenBank/DDBJ whole genome shotgun (WGS) entry which is preliminary data.</text>
</comment>
<evidence type="ECO:0000256" key="7">
    <source>
        <dbReference type="ARBA" id="ARBA00022741"/>
    </source>
</evidence>
<dbReference type="PRINTS" id="PR01050">
    <property type="entry name" value="PYRUVTKNASE"/>
</dbReference>
<evidence type="ECO:0000256" key="11">
    <source>
        <dbReference type="ARBA" id="ARBA00023152"/>
    </source>
</evidence>
<evidence type="ECO:0000256" key="3">
    <source>
        <dbReference type="ARBA" id="ARBA00008663"/>
    </source>
</evidence>
<evidence type="ECO:0000256" key="2">
    <source>
        <dbReference type="ARBA" id="ARBA00004997"/>
    </source>
</evidence>
<evidence type="ECO:0000256" key="1">
    <source>
        <dbReference type="ARBA" id="ARBA00001958"/>
    </source>
</evidence>
<feature type="non-terminal residue" evidence="15">
    <location>
        <position position="480"/>
    </location>
</feature>
<dbReference type="InterPro" id="IPR040442">
    <property type="entry name" value="Pyrv_kinase-like_dom_sf"/>
</dbReference>
<dbReference type="SUPFAM" id="SSF52935">
    <property type="entry name" value="PK C-terminal domain-like"/>
    <property type="match status" value="1"/>
</dbReference>
<name>A0A5J4UC30_9EUKA</name>
<dbReference type="PANTHER" id="PTHR11817">
    <property type="entry name" value="PYRUVATE KINASE"/>
    <property type="match status" value="1"/>
</dbReference>
<dbReference type="EC" id="2.7.1.40" evidence="4 13"/>
<evidence type="ECO:0000256" key="8">
    <source>
        <dbReference type="ARBA" id="ARBA00022777"/>
    </source>
</evidence>
<dbReference type="FunFam" id="2.40.33.10:FF:000001">
    <property type="entry name" value="Pyruvate kinase"/>
    <property type="match status" value="1"/>
</dbReference>
<organism evidence="15 16">
    <name type="scientific">Streblomastix strix</name>
    <dbReference type="NCBI Taxonomy" id="222440"/>
    <lineage>
        <taxon>Eukaryota</taxon>
        <taxon>Metamonada</taxon>
        <taxon>Preaxostyla</taxon>
        <taxon>Oxymonadida</taxon>
        <taxon>Streblomastigidae</taxon>
        <taxon>Streblomastix</taxon>
    </lineage>
</organism>
<keyword evidence="6" id="KW-0479">Metal-binding</keyword>
<evidence type="ECO:0000256" key="9">
    <source>
        <dbReference type="ARBA" id="ARBA00022840"/>
    </source>
</evidence>
<keyword evidence="11 13" id="KW-0324">Glycolysis</keyword>
<dbReference type="InterPro" id="IPR015806">
    <property type="entry name" value="Pyrv_Knase_insert_dom_sf"/>
</dbReference>
<dbReference type="SUPFAM" id="SSF50800">
    <property type="entry name" value="PK beta-barrel domain-like"/>
    <property type="match status" value="1"/>
</dbReference>
<evidence type="ECO:0000256" key="10">
    <source>
        <dbReference type="ARBA" id="ARBA00022842"/>
    </source>
</evidence>
<comment type="similarity">
    <text evidence="3 13">Belongs to the pyruvate kinase family.</text>
</comment>
<dbReference type="InterPro" id="IPR011037">
    <property type="entry name" value="Pyrv_Knase-like_insert_dom_sf"/>
</dbReference>
<evidence type="ECO:0000256" key="12">
    <source>
        <dbReference type="ARBA" id="ARBA00023317"/>
    </source>
</evidence>
<keyword evidence="8 13" id="KW-0418">Kinase</keyword>
<reference evidence="15 16" key="1">
    <citation type="submission" date="2019-03" db="EMBL/GenBank/DDBJ databases">
        <title>Single cell metagenomics reveals metabolic interactions within the superorganism composed of flagellate Streblomastix strix and complex community of Bacteroidetes bacteria on its surface.</title>
        <authorList>
            <person name="Treitli S.C."/>
            <person name="Kolisko M."/>
            <person name="Husnik F."/>
            <person name="Keeling P."/>
            <person name="Hampl V."/>
        </authorList>
    </citation>
    <scope>NUCLEOTIDE SEQUENCE [LARGE SCALE GENOMIC DNA]</scope>
    <source>
        <strain evidence="15">ST1C</strain>
    </source>
</reference>
<dbReference type="NCBIfam" id="TIGR01064">
    <property type="entry name" value="pyruv_kin"/>
    <property type="match status" value="1"/>
</dbReference>
<dbReference type="GO" id="GO:0004743">
    <property type="term" value="F:pyruvate kinase activity"/>
    <property type="evidence" value="ECO:0007669"/>
    <property type="project" value="UniProtKB-EC"/>
</dbReference>
<dbReference type="InterPro" id="IPR015793">
    <property type="entry name" value="Pyrv_Knase_brl"/>
</dbReference>
<proteinExistence type="inferred from homology"/>
<keyword evidence="10 13" id="KW-0460">Magnesium</keyword>
<evidence type="ECO:0000256" key="4">
    <source>
        <dbReference type="ARBA" id="ARBA00012142"/>
    </source>
</evidence>
<dbReference type="Gene3D" id="2.40.33.10">
    <property type="entry name" value="PK beta-barrel domain-like"/>
    <property type="match status" value="1"/>
</dbReference>
<dbReference type="InterPro" id="IPR001697">
    <property type="entry name" value="Pyr_Knase"/>
</dbReference>
<evidence type="ECO:0000256" key="13">
    <source>
        <dbReference type="RuleBase" id="RU000504"/>
    </source>
</evidence>
<dbReference type="EMBL" id="SNRW01017657">
    <property type="protein sequence ID" value="KAA6368129.1"/>
    <property type="molecule type" value="Genomic_DNA"/>
</dbReference>
<dbReference type="AlphaFoldDB" id="A0A5J4UC30"/>
<dbReference type="SUPFAM" id="SSF51621">
    <property type="entry name" value="Phosphoenolpyruvate/pyruvate domain"/>
    <property type="match status" value="1"/>
</dbReference>
<dbReference type="Gene3D" id="3.20.20.60">
    <property type="entry name" value="Phosphoenolpyruvate-binding domains"/>
    <property type="match status" value="1"/>
</dbReference>
<gene>
    <name evidence="15" type="ORF">EZS28_036344</name>
</gene>